<name>A0ABU0YTH5_9PROT</name>
<keyword evidence="3" id="KW-1185">Reference proteome</keyword>
<feature type="domain" description="Metallo-beta-lactamase" evidence="1">
    <location>
        <begin position="30"/>
        <end position="247"/>
    </location>
</feature>
<dbReference type="SUPFAM" id="SSF56281">
    <property type="entry name" value="Metallo-hydrolase/oxidoreductase"/>
    <property type="match status" value="1"/>
</dbReference>
<dbReference type="PANTHER" id="PTHR30619">
    <property type="entry name" value="DNA INTERNALIZATION/COMPETENCE PROTEIN COMEC/REC2"/>
    <property type="match status" value="1"/>
</dbReference>
<dbReference type="PANTHER" id="PTHR30619:SF1">
    <property type="entry name" value="RECOMBINATION PROTEIN 2"/>
    <property type="match status" value="1"/>
</dbReference>
<organism evidence="2 3">
    <name type="scientific">Dongia sedimenti</name>
    <dbReference type="NCBI Taxonomy" id="3064282"/>
    <lineage>
        <taxon>Bacteria</taxon>
        <taxon>Pseudomonadati</taxon>
        <taxon>Pseudomonadota</taxon>
        <taxon>Alphaproteobacteria</taxon>
        <taxon>Rhodospirillales</taxon>
        <taxon>Dongiaceae</taxon>
        <taxon>Dongia</taxon>
    </lineage>
</organism>
<dbReference type="InterPro" id="IPR052159">
    <property type="entry name" value="Competence_DNA_uptake"/>
</dbReference>
<protein>
    <submittedName>
        <fullName evidence="2">MBL fold metallo-hydrolase</fullName>
    </submittedName>
</protein>
<dbReference type="Pfam" id="PF00753">
    <property type="entry name" value="Lactamase_B"/>
    <property type="match status" value="1"/>
</dbReference>
<gene>
    <name evidence="2" type="ORF">Q8A70_25245</name>
</gene>
<dbReference type="RefSeq" id="WP_379960969.1">
    <property type="nucleotide sequence ID" value="NZ_JAUYVI010000009.1"/>
</dbReference>
<dbReference type="EMBL" id="JAUYVI010000009">
    <property type="protein sequence ID" value="MDQ7251017.1"/>
    <property type="molecule type" value="Genomic_DNA"/>
</dbReference>
<dbReference type="InterPro" id="IPR036866">
    <property type="entry name" value="RibonucZ/Hydroxyglut_hydro"/>
</dbReference>
<proteinExistence type="predicted"/>
<comment type="caution">
    <text evidence="2">The sequence shown here is derived from an EMBL/GenBank/DDBJ whole genome shotgun (WGS) entry which is preliminary data.</text>
</comment>
<dbReference type="InterPro" id="IPR001279">
    <property type="entry name" value="Metallo-B-lactamas"/>
</dbReference>
<accession>A0ABU0YTH5</accession>
<sequence length="335" mass="36563">MPEPNSLFVRFVDTGGGLATITVATGNSTNTREVMVFDAGHWNADNIMISELNHYVGQRHAIDVMVISHADSDHLGTADSILEYWRVKKAVRNGWIRENVNTFTTYIEHLEASVDQNGTEDHVMGDGSPAIGETWNLGDARLTFLSGFKELPEDWDVGVPPSNSRFTSKALNSASVVARLDYAGRSILFTGDAVGRLDGRPGDQLLATEKFLVENDDGDRRLRADILQAPHHGADNASSSPFIGAVQPEFVIFPAGHDHGHPKAATYQRFVDAGIDPEKMFRTDVGDPTDELEQPGEWQDDCTDRMGDDGISILIKSDGSIAIEQDPVANENDGC</sequence>
<dbReference type="Gene3D" id="3.60.15.10">
    <property type="entry name" value="Ribonuclease Z/Hydroxyacylglutathione hydrolase-like"/>
    <property type="match status" value="1"/>
</dbReference>
<evidence type="ECO:0000313" key="2">
    <source>
        <dbReference type="EMBL" id="MDQ7251017.1"/>
    </source>
</evidence>
<evidence type="ECO:0000259" key="1">
    <source>
        <dbReference type="Pfam" id="PF00753"/>
    </source>
</evidence>
<reference evidence="3" key="1">
    <citation type="submission" date="2023-08" db="EMBL/GenBank/DDBJ databases">
        <title>Rhodospirillaceae gen. nov., a novel taxon isolated from the Yangtze River Yuezi River estuary sludge.</title>
        <authorList>
            <person name="Ruan L."/>
        </authorList>
    </citation>
    <scope>NUCLEOTIDE SEQUENCE [LARGE SCALE GENOMIC DNA]</scope>
    <source>
        <strain evidence="3">R-7</strain>
    </source>
</reference>
<dbReference type="Proteomes" id="UP001230156">
    <property type="component" value="Unassembled WGS sequence"/>
</dbReference>
<evidence type="ECO:0000313" key="3">
    <source>
        <dbReference type="Proteomes" id="UP001230156"/>
    </source>
</evidence>